<feature type="compositionally biased region" description="Basic and acidic residues" evidence="1">
    <location>
        <begin position="18"/>
        <end position="28"/>
    </location>
</feature>
<dbReference type="AlphaFoldDB" id="A0ABD1CEQ6"/>
<dbReference type="EMBL" id="JBEHCU010012988">
    <property type="protein sequence ID" value="KAL1374861.1"/>
    <property type="molecule type" value="Genomic_DNA"/>
</dbReference>
<sequence length="176" mass="19825">MDRGDRDDRDSGSMVMKCHIDSGEDDRFSSGARSPIPAAIRRNATWSHEEQGRDPTHDASVHRAGLFVLLDCPLEYKKGEGQANVEIVGDQNFSKLLQEEHVAKVCTDMIAPQPCRLGKIRFDCNDVVRLKPRFRRFFSVVDARRNPEFTPRTAMALQMSSEQLCSEQGLMTVTAL</sequence>
<gene>
    <name evidence="2" type="ORF">pipiens_017849</name>
</gene>
<evidence type="ECO:0000256" key="1">
    <source>
        <dbReference type="SAM" id="MobiDB-lite"/>
    </source>
</evidence>
<keyword evidence="3" id="KW-1185">Reference proteome</keyword>
<accession>A0ABD1CEQ6</accession>
<feature type="region of interest" description="Disordered" evidence="1">
    <location>
        <begin position="1"/>
        <end position="34"/>
    </location>
</feature>
<dbReference type="Proteomes" id="UP001562425">
    <property type="component" value="Unassembled WGS sequence"/>
</dbReference>
<evidence type="ECO:0000313" key="3">
    <source>
        <dbReference type="Proteomes" id="UP001562425"/>
    </source>
</evidence>
<evidence type="ECO:0000313" key="2">
    <source>
        <dbReference type="EMBL" id="KAL1374861.1"/>
    </source>
</evidence>
<name>A0ABD1CEQ6_CULPP</name>
<organism evidence="2 3">
    <name type="scientific">Culex pipiens pipiens</name>
    <name type="common">Northern house mosquito</name>
    <dbReference type="NCBI Taxonomy" id="38569"/>
    <lineage>
        <taxon>Eukaryota</taxon>
        <taxon>Metazoa</taxon>
        <taxon>Ecdysozoa</taxon>
        <taxon>Arthropoda</taxon>
        <taxon>Hexapoda</taxon>
        <taxon>Insecta</taxon>
        <taxon>Pterygota</taxon>
        <taxon>Neoptera</taxon>
        <taxon>Endopterygota</taxon>
        <taxon>Diptera</taxon>
        <taxon>Nematocera</taxon>
        <taxon>Culicoidea</taxon>
        <taxon>Culicidae</taxon>
        <taxon>Culicinae</taxon>
        <taxon>Culicini</taxon>
        <taxon>Culex</taxon>
        <taxon>Culex</taxon>
    </lineage>
</organism>
<protein>
    <submittedName>
        <fullName evidence="2">Uncharacterized protein</fullName>
    </submittedName>
</protein>
<comment type="caution">
    <text evidence="2">The sequence shown here is derived from an EMBL/GenBank/DDBJ whole genome shotgun (WGS) entry which is preliminary data.</text>
</comment>
<reference evidence="2 3" key="1">
    <citation type="submission" date="2024-05" db="EMBL/GenBank/DDBJ databases">
        <title>Culex pipiens pipiens assembly and annotation.</title>
        <authorList>
            <person name="Alout H."/>
            <person name="Durand T."/>
        </authorList>
    </citation>
    <scope>NUCLEOTIDE SEQUENCE [LARGE SCALE GENOMIC DNA]</scope>
    <source>
        <strain evidence="2">HA-2024</strain>
        <tissue evidence="2">Whole body</tissue>
    </source>
</reference>
<proteinExistence type="predicted"/>
<feature type="compositionally biased region" description="Basic and acidic residues" evidence="1">
    <location>
        <begin position="1"/>
        <end position="11"/>
    </location>
</feature>